<dbReference type="Pfam" id="PF00938">
    <property type="entry name" value="Lipoprotein_3"/>
    <property type="match status" value="1"/>
</dbReference>
<comment type="similarity">
    <text evidence="1">Belongs to the MG439/MG440 family.</text>
</comment>
<reference evidence="3 4" key="1">
    <citation type="journal article" date="2012" name="J. Bacteriol.">
        <title>Draft Genome Sequences of Four Axenic Mycoplasma genitalium Strains Isolated from Denmark, Japan, and Australia.</title>
        <authorList>
            <person name="McGowin C.L."/>
            <person name="Ma L."/>
            <person name="Jensen J.S."/>
            <person name="Mancuso M.M."/>
            <person name="Hamasuna R."/>
            <person name="Adegboye D."/>
            <person name="Martin D.H."/>
        </authorList>
    </citation>
    <scope>NUCLEOTIDE SEQUENCE [LARGE SCALE GENOMIC DNA]</scope>
    <source>
        <strain evidence="3 4">M6320</strain>
    </source>
</reference>
<accession>A0ABC7ZJI4</accession>
<proteinExistence type="inferred from homology"/>
<feature type="signal peptide" evidence="2">
    <location>
        <begin position="1"/>
        <end position="20"/>
    </location>
</feature>
<organism evidence="3 4">
    <name type="scientific">Mycoplasmoides genitalium M6320</name>
    <dbReference type="NCBI Taxonomy" id="662945"/>
    <lineage>
        <taxon>Bacteria</taxon>
        <taxon>Bacillati</taxon>
        <taxon>Mycoplasmatota</taxon>
        <taxon>Mycoplasmoidales</taxon>
        <taxon>Mycoplasmoidaceae</taxon>
        <taxon>Mycoplasmoides</taxon>
    </lineage>
</organism>
<feature type="chain" id="PRO_5044857156" evidence="2">
    <location>
        <begin position="21"/>
        <end position="272"/>
    </location>
</feature>
<gene>
    <name evidence="3" type="ORF">CM1_02620</name>
</gene>
<evidence type="ECO:0000256" key="2">
    <source>
        <dbReference type="SAM" id="SignalP"/>
    </source>
</evidence>
<dbReference type="InterPro" id="IPR001595">
    <property type="entry name" value="Lipoprotein_3"/>
</dbReference>
<dbReference type="GeneID" id="99647341"/>
<name>A0ABC7ZJI4_MYCGT</name>
<evidence type="ECO:0000313" key="3">
    <source>
        <dbReference type="EMBL" id="AFQ04271.1"/>
    </source>
</evidence>
<dbReference type="AlphaFoldDB" id="A0ABC7ZJI4"/>
<keyword evidence="3" id="KW-0449">Lipoprotein</keyword>
<dbReference type="PROSITE" id="PS51257">
    <property type="entry name" value="PROKAR_LIPOPROTEIN"/>
    <property type="match status" value="1"/>
</dbReference>
<evidence type="ECO:0000313" key="4">
    <source>
        <dbReference type="Proteomes" id="UP000005254"/>
    </source>
</evidence>
<dbReference type="KEGG" id="mgx:CM1_02620"/>
<dbReference type="RefSeq" id="WP_009885595.1">
    <property type="nucleotide sequence ID" value="NC_018497.1"/>
</dbReference>
<sequence>MKLRKIFLLPLISLSTLSVACSSTDPGLEKAQAYFQRNNIELSKNNAVTFLKKGYSSDKEEVINTVFASWKTTLLDYQLLEKPLDYSRFAKAFGVNKSKEDVTPNISAKGLYFDETYPGISGQIALVLGVKSQKVVNFQYSWKNNLDFKVQIHLKMTGIVGSDNTSTSLIKSFLASTSGVSESDFTGDKANFDGDVIFTYTPPTDNRRVSESTFSSIPASINFPFDIKIDMSTSHEKLNLLLSTNEQVKKIRTRTFKGKSIDLLPFFYYTLL</sequence>
<keyword evidence="2" id="KW-0732">Signal</keyword>
<dbReference type="EMBL" id="CP003772">
    <property type="protein sequence ID" value="AFQ04271.1"/>
    <property type="molecule type" value="Genomic_DNA"/>
</dbReference>
<dbReference type="Proteomes" id="UP000005254">
    <property type="component" value="Chromosome"/>
</dbReference>
<protein>
    <submittedName>
        <fullName evidence="3">Lipoprotein</fullName>
    </submittedName>
</protein>
<evidence type="ECO:0000256" key="1">
    <source>
        <dbReference type="ARBA" id="ARBA00010160"/>
    </source>
</evidence>